<gene>
    <name evidence="3" type="ORF">KT71_03885</name>
</gene>
<dbReference type="Proteomes" id="UP000019205">
    <property type="component" value="Chromosome"/>
</dbReference>
<proteinExistence type="predicted"/>
<evidence type="ECO:0000256" key="2">
    <source>
        <dbReference type="SAM" id="SignalP"/>
    </source>
</evidence>
<evidence type="ECO:0000313" key="3">
    <source>
        <dbReference type="EMBL" id="EAQ97416.1"/>
    </source>
</evidence>
<evidence type="ECO:0000313" key="4">
    <source>
        <dbReference type="Proteomes" id="UP000019205"/>
    </source>
</evidence>
<keyword evidence="2" id="KW-0732">Signal</keyword>
<keyword evidence="4" id="KW-1185">Reference proteome</keyword>
<dbReference type="RefSeq" id="WP_008293189.1">
    <property type="nucleotide sequence ID" value="NZ_CM002299.1"/>
</dbReference>
<reference evidence="3 4" key="1">
    <citation type="journal article" date="2007" name="Proc. Natl. Acad. Sci. U.S.A.">
        <title>Characterization of a marine gammaproteobacterium capable of aerobic anoxygenic photosynthesis.</title>
        <authorList>
            <person name="Fuchs B.M."/>
            <person name="Spring S."/>
            <person name="Teeling H."/>
            <person name="Quast C."/>
            <person name="Wulf J."/>
            <person name="Schattenhofer M."/>
            <person name="Yan S."/>
            <person name="Ferriera S."/>
            <person name="Johnson J."/>
            <person name="Glockner F.O."/>
            <person name="Amann R."/>
        </authorList>
    </citation>
    <scope>NUCLEOTIDE SEQUENCE [LARGE SCALE GENOMIC DNA]</scope>
    <source>
        <strain evidence="3">KT71</strain>
    </source>
</reference>
<reference evidence="3 4" key="2">
    <citation type="journal article" date="2009" name="PLoS ONE">
        <title>The photosynthetic apparatus and its regulation in the aerobic gammaproteobacterium Congregibacter litoralis gen. nov., sp. nov.</title>
        <authorList>
            <person name="Spring S."/>
            <person name="Lunsdorf H."/>
            <person name="Fuchs B.M."/>
            <person name="Tindall B.J."/>
        </authorList>
    </citation>
    <scope>NUCLEOTIDE SEQUENCE [LARGE SCALE GENOMIC DNA]</scope>
    <source>
        <strain evidence="3">KT71</strain>
    </source>
</reference>
<sequence length="314" mass="34355">MNYIIAIVRTLLVSWLMMVANANADLGIHFVEESSLPYELSPRNYDNSPSNYDNSVSNYDNSVSNYDNSPNNYDNSKNNYDNGKSGSQRLLVSRGEVNYFAGYYVFSDAGVLNFFSVEGERLYFSPAGSSAVFLSESGDFAGTVADMSGETVLALTDQGQLALIASGISPPKSALSDSRKTNFFRGYICTDDCSGHIAGYTWALKNKLSSASQCGGKSESFIEGCISAFIEGSEAINEESSASSIIRSTIDGEFEGFEGDTIVKLSNGQVWQQTEYLYHYHYSYMAEVTIFFSSGTHRMLVEGIGKPVAVVRLR</sequence>
<feature type="chain" id="PRO_5002664304" evidence="2">
    <location>
        <begin position="25"/>
        <end position="314"/>
    </location>
</feature>
<name>A4A8M4_9GAMM</name>
<dbReference type="HOGENOM" id="CLU_884837_0_0_6"/>
<feature type="region of interest" description="Disordered" evidence="1">
    <location>
        <begin position="45"/>
        <end position="81"/>
    </location>
</feature>
<accession>A4A8M4</accession>
<feature type="signal peptide" evidence="2">
    <location>
        <begin position="1"/>
        <end position="24"/>
    </location>
</feature>
<dbReference type="eggNOG" id="ENOG50336DG">
    <property type="taxonomic scope" value="Bacteria"/>
</dbReference>
<evidence type="ECO:0000256" key="1">
    <source>
        <dbReference type="SAM" id="MobiDB-lite"/>
    </source>
</evidence>
<organism evidence="3 4">
    <name type="scientific">Congregibacter litoralis KT71</name>
    <dbReference type="NCBI Taxonomy" id="314285"/>
    <lineage>
        <taxon>Bacteria</taxon>
        <taxon>Pseudomonadati</taxon>
        <taxon>Pseudomonadota</taxon>
        <taxon>Gammaproteobacteria</taxon>
        <taxon>Cellvibrionales</taxon>
        <taxon>Halieaceae</taxon>
        <taxon>Congregibacter</taxon>
    </lineage>
</organism>
<comment type="caution">
    <text evidence="3">The sequence shown here is derived from an EMBL/GenBank/DDBJ whole genome shotgun (WGS) entry which is preliminary data.</text>
</comment>
<dbReference type="AlphaFoldDB" id="A4A8M4"/>
<dbReference type="EMBL" id="AAOA02000002">
    <property type="protein sequence ID" value="EAQ97416.1"/>
    <property type="molecule type" value="Genomic_DNA"/>
</dbReference>
<protein>
    <submittedName>
        <fullName evidence="3">Uncharacterized protein</fullName>
    </submittedName>
</protein>